<dbReference type="RefSeq" id="WP_268008705.1">
    <property type="nucleotide sequence ID" value="NZ_BSUT01000003.1"/>
</dbReference>
<dbReference type="InterPro" id="IPR037208">
    <property type="entry name" value="Spo0E-like_sf"/>
</dbReference>
<organism evidence="1 2">
    <name type="scientific">Alicyclobacillus fastidiosus</name>
    <dbReference type="NCBI Taxonomy" id="392011"/>
    <lineage>
        <taxon>Bacteria</taxon>
        <taxon>Bacillati</taxon>
        <taxon>Bacillota</taxon>
        <taxon>Bacilli</taxon>
        <taxon>Bacillales</taxon>
        <taxon>Alicyclobacillaceae</taxon>
        <taxon>Alicyclobacillus</taxon>
    </lineage>
</organism>
<dbReference type="InterPro" id="IPR018540">
    <property type="entry name" value="Spo0E-like"/>
</dbReference>
<dbReference type="Pfam" id="PF09388">
    <property type="entry name" value="SpoOE-like"/>
    <property type="match status" value="1"/>
</dbReference>
<dbReference type="SUPFAM" id="SSF140500">
    <property type="entry name" value="BAS1536-like"/>
    <property type="match status" value="1"/>
</dbReference>
<reference evidence="1" key="1">
    <citation type="submission" date="2022-08" db="EMBL/GenBank/DDBJ databases">
        <title>Alicyclobacillus fastidiosus DSM 17978, complete genome.</title>
        <authorList>
            <person name="Wang Q."/>
            <person name="Cai R."/>
            <person name="Wang Z."/>
        </authorList>
    </citation>
    <scope>NUCLEOTIDE SEQUENCE</scope>
    <source>
        <strain evidence="1">DSM 17978</strain>
        <plasmid evidence="1">unnamed1</plasmid>
    </source>
</reference>
<sequence length="88" mass="10485">MIINLKYSAVEELRSQMIKIAEYRGSLTHPDVIAASQRLDVFINRIQSKRFKVYRSRYSKNKSQIQLFWPNRKYRAGRLCHLHVGTLF</sequence>
<keyword evidence="2" id="KW-1185">Reference proteome</keyword>
<evidence type="ECO:0000313" key="1">
    <source>
        <dbReference type="EMBL" id="WAH44833.1"/>
    </source>
</evidence>
<gene>
    <name evidence="1" type="ORF">NZD89_28680</name>
</gene>
<proteinExistence type="predicted"/>
<dbReference type="InterPro" id="IPR036638">
    <property type="entry name" value="HLH_DNA-bd_sf"/>
</dbReference>
<evidence type="ECO:0000313" key="2">
    <source>
        <dbReference type="Proteomes" id="UP001164761"/>
    </source>
</evidence>
<dbReference type="EMBL" id="CP104068">
    <property type="protein sequence ID" value="WAH44833.1"/>
    <property type="molecule type" value="Genomic_DNA"/>
</dbReference>
<geneLocation type="plasmid" evidence="1 2">
    <name>unnamed1</name>
</geneLocation>
<dbReference type="Gene3D" id="4.10.280.10">
    <property type="entry name" value="Helix-loop-helix DNA-binding domain"/>
    <property type="match status" value="1"/>
</dbReference>
<accession>A0ABY6ZPC5</accession>
<dbReference type="Proteomes" id="UP001164761">
    <property type="component" value="Plasmid unnamed1"/>
</dbReference>
<keyword evidence="1" id="KW-0614">Plasmid</keyword>
<protein>
    <submittedName>
        <fullName evidence="1">Aspartyl-phosphate phosphatase Spo0E family protein</fullName>
    </submittedName>
</protein>
<name>A0ABY6ZPC5_9BACL</name>